<evidence type="ECO:0000313" key="3">
    <source>
        <dbReference type="Proteomes" id="UP000054342"/>
    </source>
</evidence>
<dbReference type="EMBL" id="KN847320">
    <property type="protein sequence ID" value="KIW54318.1"/>
    <property type="molecule type" value="Genomic_DNA"/>
</dbReference>
<feature type="region of interest" description="Disordered" evidence="1">
    <location>
        <begin position="567"/>
        <end position="638"/>
    </location>
</feature>
<dbReference type="GeneID" id="25328592"/>
<feature type="compositionally biased region" description="Basic and acidic residues" evidence="1">
    <location>
        <begin position="611"/>
        <end position="621"/>
    </location>
</feature>
<feature type="compositionally biased region" description="Basic residues" evidence="1">
    <location>
        <begin position="410"/>
        <end position="422"/>
    </location>
</feature>
<name>A0A0D2EFU2_9EURO</name>
<dbReference type="RefSeq" id="XP_013314902.1">
    <property type="nucleotide sequence ID" value="XM_013459448.1"/>
</dbReference>
<feature type="compositionally biased region" description="Basic and acidic residues" evidence="1">
    <location>
        <begin position="315"/>
        <end position="326"/>
    </location>
</feature>
<accession>A0A0D2EFU2</accession>
<evidence type="ECO:0000313" key="2">
    <source>
        <dbReference type="EMBL" id="KIW54318.1"/>
    </source>
</evidence>
<dbReference type="HOGENOM" id="CLU_370467_0_0_1"/>
<protein>
    <submittedName>
        <fullName evidence="2">Uncharacterized protein</fullName>
    </submittedName>
</protein>
<gene>
    <name evidence="2" type="ORF">PV05_06684</name>
</gene>
<evidence type="ECO:0000256" key="1">
    <source>
        <dbReference type="SAM" id="MobiDB-lite"/>
    </source>
</evidence>
<reference evidence="2 3" key="1">
    <citation type="submission" date="2015-01" db="EMBL/GenBank/DDBJ databases">
        <title>The Genome Sequence of Exophiala xenobiotica CBS118157.</title>
        <authorList>
            <consortium name="The Broad Institute Genomics Platform"/>
            <person name="Cuomo C."/>
            <person name="de Hoog S."/>
            <person name="Gorbushina A."/>
            <person name="Stielow B."/>
            <person name="Teixiera M."/>
            <person name="Abouelleil A."/>
            <person name="Chapman S.B."/>
            <person name="Priest M."/>
            <person name="Young S.K."/>
            <person name="Wortman J."/>
            <person name="Nusbaum C."/>
            <person name="Birren B."/>
        </authorList>
    </citation>
    <scope>NUCLEOTIDE SEQUENCE [LARGE SCALE GENOMIC DNA]</scope>
    <source>
        <strain evidence="2 3">CBS 118157</strain>
    </source>
</reference>
<dbReference type="AlphaFoldDB" id="A0A0D2EFU2"/>
<dbReference type="Proteomes" id="UP000054342">
    <property type="component" value="Unassembled WGS sequence"/>
</dbReference>
<feature type="compositionally biased region" description="Basic and acidic residues" evidence="1">
    <location>
        <begin position="163"/>
        <end position="174"/>
    </location>
</feature>
<keyword evidence="3" id="KW-1185">Reference proteome</keyword>
<proteinExistence type="predicted"/>
<feature type="compositionally biased region" description="Polar residues" evidence="1">
    <location>
        <begin position="233"/>
        <end position="250"/>
    </location>
</feature>
<feature type="region of interest" description="Disordered" evidence="1">
    <location>
        <begin position="158"/>
        <end position="471"/>
    </location>
</feature>
<sequence length="751" mass="82592">MEQYERSVVSMRSQFVQLLDASLSDDFDFQPLLHVLVARLTAESRFRYNPGGYQAADLEIGIPQDDGVRWFAPEADEVSRLVLPKTKLEISYAKSEEKEYIWWVAQCLLHGLPFPTTAIDAKAILRQALLASSLKRPKELKSIRKRLREKQELDNTGIAEKVSLADDNNRKENPSELQFTTNKKPPLYQALGTLEPGLVSQVKMKSRERKLRSPGPSPSPSNHREPNIVVNEGSDQTGNQCARPSKLQTMDNRKSASKKKSKKQDANADLLPGPREPGETVPSGMKKKVKKQSMKTTKGDNKGGDNGTSHLQSKTAREREAPDAREAAGTTRQEKKKKKVKKGDGTTVEAKVAAPTHAAAKDQKGIPVSAPNTTSKQDSTKNKKGHVTELPNVKTTLSSKPSNKKESVRKAKTKKEKKKGKHTKNEKQAVDQLAAAVPANEGDHSIADNEEAFPTTTKRSPTWSGSTTLTTPEVEDLYAAVLRQASEERSMQHQADSQIIAELSADQNVMPEPNQAAASAWTAYRDNNPSSSVSPPATKAVKTSWSSAYTVGETSYTISEAPMSLAAQARSRGTSEPTTRAGDYPPGFSEVVLPPTISSEPLHDPVMTQKSKQEKRPHEAAFEGPTSESMDFSDVRPKKKRGQVVKAMDDRHEAITSSVAKFVTDDNVVYVPNLAEGQKPHFPLFAALMKHASQYNYEGSVSSIHSLINQVDHPHVKMRGAEGAFGESRPISTMTRHSLSKRAEMKERIKG</sequence>
<dbReference type="OrthoDB" id="4152049at2759"/>
<organism evidence="2 3">
    <name type="scientific">Exophiala xenobiotica</name>
    <dbReference type="NCBI Taxonomy" id="348802"/>
    <lineage>
        <taxon>Eukaryota</taxon>
        <taxon>Fungi</taxon>
        <taxon>Dikarya</taxon>
        <taxon>Ascomycota</taxon>
        <taxon>Pezizomycotina</taxon>
        <taxon>Eurotiomycetes</taxon>
        <taxon>Chaetothyriomycetidae</taxon>
        <taxon>Chaetothyriales</taxon>
        <taxon>Herpotrichiellaceae</taxon>
        <taxon>Exophiala</taxon>
    </lineage>
</organism>
<feature type="compositionally biased region" description="Polar residues" evidence="1">
    <location>
        <begin position="454"/>
        <end position="471"/>
    </location>
</feature>